<feature type="domain" description="Methylamine utilisation protein MauE" evidence="6">
    <location>
        <begin position="1"/>
        <end position="86"/>
    </location>
</feature>
<feature type="transmembrane region" description="Helical" evidence="5">
    <location>
        <begin position="37"/>
        <end position="60"/>
    </location>
</feature>
<protein>
    <submittedName>
        <fullName evidence="7">DoxX family protein</fullName>
    </submittedName>
</protein>
<comment type="caution">
    <text evidence="7">The sequence shown here is derived from an EMBL/GenBank/DDBJ whole genome shotgun (WGS) entry which is preliminary data.</text>
</comment>
<dbReference type="PANTHER" id="PTHR36974:SF1">
    <property type="entry name" value="DOXX FAMILY MEMBRANE PROTEIN"/>
    <property type="match status" value="1"/>
</dbReference>
<dbReference type="AlphaFoldDB" id="A0A926NMU5"/>
<dbReference type="PANTHER" id="PTHR36974">
    <property type="entry name" value="MEMBRANE PROTEIN-RELATED"/>
    <property type="match status" value="1"/>
</dbReference>
<keyword evidence="8" id="KW-1185">Reference proteome</keyword>
<dbReference type="EMBL" id="JACWMX010000002">
    <property type="protein sequence ID" value="MBD1392611.1"/>
    <property type="molecule type" value="Genomic_DNA"/>
</dbReference>
<dbReference type="GO" id="GO:0016020">
    <property type="term" value="C:membrane"/>
    <property type="evidence" value="ECO:0007669"/>
    <property type="project" value="UniProtKB-SubCell"/>
</dbReference>
<accession>A0A926NMU5</accession>
<evidence type="ECO:0000256" key="1">
    <source>
        <dbReference type="ARBA" id="ARBA00004141"/>
    </source>
</evidence>
<evidence type="ECO:0000256" key="4">
    <source>
        <dbReference type="ARBA" id="ARBA00023136"/>
    </source>
</evidence>
<proteinExistence type="predicted"/>
<evidence type="ECO:0000256" key="5">
    <source>
        <dbReference type="SAM" id="Phobius"/>
    </source>
</evidence>
<keyword evidence="4 5" id="KW-0472">Membrane</keyword>
<dbReference type="GO" id="GO:0030416">
    <property type="term" value="P:methylamine metabolic process"/>
    <property type="evidence" value="ECO:0007669"/>
    <property type="project" value="InterPro"/>
</dbReference>
<sequence length="125" mass="14361">MKIFKKISLIILIAGYLIAGANHFYNPVSYYHIIPKYLPFPVILNILAGVFEILFAILLISPKTRHIGSYGIILMLIAFIPVHVQMVIDAPFLLGGKWVVTPVIAWLRLIVFQPLLIAWVWWHRK</sequence>
<dbReference type="InterPro" id="IPR009908">
    <property type="entry name" value="Methylamine_util_MauE"/>
</dbReference>
<evidence type="ECO:0000256" key="2">
    <source>
        <dbReference type="ARBA" id="ARBA00022692"/>
    </source>
</evidence>
<dbReference type="Proteomes" id="UP000619078">
    <property type="component" value="Unassembled WGS sequence"/>
</dbReference>
<dbReference type="RefSeq" id="WP_191161716.1">
    <property type="nucleotide sequence ID" value="NZ_JACWMX010000002.1"/>
</dbReference>
<feature type="transmembrane region" description="Helical" evidence="5">
    <location>
        <begin position="67"/>
        <end position="88"/>
    </location>
</feature>
<feature type="transmembrane region" description="Helical" evidence="5">
    <location>
        <begin position="7"/>
        <end position="25"/>
    </location>
</feature>
<keyword evidence="3 5" id="KW-1133">Transmembrane helix</keyword>
<evidence type="ECO:0000259" key="6">
    <source>
        <dbReference type="Pfam" id="PF07291"/>
    </source>
</evidence>
<feature type="transmembrane region" description="Helical" evidence="5">
    <location>
        <begin position="103"/>
        <end position="122"/>
    </location>
</feature>
<keyword evidence="2 5" id="KW-0812">Transmembrane</keyword>
<reference evidence="7" key="1">
    <citation type="submission" date="2020-09" db="EMBL/GenBank/DDBJ databases">
        <title>Novel species of Mucilaginibacter isolated from a glacier on the Tibetan Plateau.</title>
        <authorList>
            <person name="Liu Q."/>
            <person name="Xin Y.-H."/>
        </authorList>
    </citation>
    <scope>NUCLEOTIDE SEQUENCE</scope>
    <source>
        <strain evidence="7">ZB1P21</strain>
    </source>
</reference>
<gene>
    <name evidence="7" type="ORF">IDJ76_05850</name>
</gene>
<evidence type="ECO:0000313" key="8">
    <source>
        <dbReference type="Proteomes" id="UP000619078"/>
    </source>
</evidence>
<evidence type="ECO:0000256" key="3">
    <source>
        <dbReference type="ARBA" id="ARBA00022989"/>
    </source>
</evidence>
<name>A0A926NMU5_9SPHI</name>
<evidence type="ECO:0000313" key="7">
    <source>
        <dbReference type="EMBL" id="MBD1392611.1"/>
    </source>
</evidence>
<dbReference type="Pfam" id="PF07291">
    <property type="entry name" value="MauE"/>
    <property type="match status" value="1"/>
</dbReference>
<comment type="subcellular location">
    <subcellularLocation>
        <location evidence="1">Membrane</location>
        <topology evidence="1">Multi-pass membrane protein</topology>
    </subcellularLocation>
</comment>
<organism evidence="7 8">
    <name type="scientific">Mucilaginibacter glaciei</name>
    <dbReference type="NCBI Taxonomy" id="2772109"/>
    <lineage>
        <taxon>Bacteria</taxon>
        <taxon>Pseudomonadati</taxon>
        <taxon>Bacteroidota</taxon>
        <taxon>Sphingobacteriia</taxon>
        <taxon>Sphingobacteriales</taxon>
        <taxon>Sphingobacteriaceae</taxon>
        <taxon>Mucilaginibacter</taxon>
    </lineage>
</organism>